<dbReference type="KEGG" id="bany:112055026"/>
<dbReference type="InterPro" id="IPR002347">
    <property type="entry name" value="SDR_fam"/>
</dbReference>
<dbReference type="PANTHER" id="PTHR43975">
    <property type="entry name" value="ZGC:101858"/>
    <property type="match status" value="1"/>
</dbReference>
<evidence type="ECO:0000313" key="3">
    <source>
        <dbReference type="RefSeq" id="XP_023950771.2"/>
    </source>
</evidence>
<proteinExistence type="predicted"/>
<name>A0A6J1P2P4_BICAN</name>
<accession>A0A6J1P2P4</accession>
<protein>
    <submittedName>
        <fullName evidence="3">Uncharacterized oxidoreductase TM_0325-like</fullName>
    </submittedName>
</protein>
<dbReference type="Gene3D" id="3.40.50.720">
    <property type="entry name" value="NAD(P)-binding Rossmann-like Domain"/>
    <property type="match status" value="1"/>
</dbReference>
<sequence length="257" mass="27552">MSFENKVVLITGAGSGIGKGIALNFAKLSAKLSLLDINHENLKNTTKSCKELSKTKAVNFVLDMTNDANVKEAIEKTIEEFGKIDIVVNCAGVLSIGGIIEESFIQDFDKVMNVNLRSYAVMTHYAVPALIKSKGCIINIASICATLVDKKVIPYNTSKAAVVQFTRNVALELAELGVRVNSISPGLVKSSLLESNASQEAIDRIKTKKAPLKHVLEADEIADMVAYLASDKALSITGADFVVDSGYTLLGSLLEEV</sequence>
<dbReference type="AlphaFoldDB" id="A0A6J1P2P4"/>
<evidence type="ECO:0000256" key="1">
    <source>
        <dbReference type="ARBA" id="ARBA00023002"/>
    </source>
</evidence>
<dbReference type="Pfam" id="PF13561">
    <property type="entry name" value="adh_short_C2"/>
    <property type="match status" value="1"/>
</dbReference>
<reference evidence="3" key="1">
    <citation type="submission" date="2025-08" db="UniProtKB">
        <authorList>
            <consortium name="RefSeq"/>
        </authorList>
    </citation>
    <scope>IDENTIFICATION</scope>
</reference>
<dbReference type="PANTHER" id="PTHR43975:SF2">
    <property type="entry name" value="EG:BACR7A4.14 PROTEIN-RELATED"/>
    <property type="match status" value="1"/>
</dbReference>
<dbReference type="InterPro" id="IPR036291">
    <property type="entry name" value="NAD(P)-bd_dom_sf"/>
</dbReference>
<dbReference type="RefSeq" id="XP_023950771.2">
    <property type="nucleotide sequence ID" value="XM_024095003.2"/>
</dbReference>
<evidence type="ECO:0000313" key="2">
    <source>
        <dbReference type="Proteomes" id="UP001652582"/>
    </source>
</evidence>
<dbReference type="PRINTS" id="PR00081">
    <property type="entry name" value="GDHRDH"/>
</dbReference>
<organism evidence="2 3">
    <name type="scientific">Bicyclus anynana</name>
    <name type="common">Squinting bush brown butterfly</name>
    <dbReference type="NCBI Taxonomy" id="110368"/>
    <lineage>
        <taxon>Eukaryota</taxon>
        <taxon>Metazoa</taxon>
        <taxon>Ecdysozoa</taxon>
        <taxon>Arthropoda</taxon>
        <taxon>Hexapoda</taxon>
        <taxon>Insecta</taxon>
        <taxon>Pterygota</taxon>
        <taxon>Neoptera</taxon>
        <taxon>Endopterygota</taxon>
        <taxon>Lepidoptera</taxon>
        <taxon>Glossata</taxon>
        <taxon>Ditrysia</taxon>
        <taxon>Papilionoidea</taxon>
        <taxon>Nymphalidae</taxon>
        <taxon>Satyrinae</taxon>
        <taxon>Satyrini</taxon>
        <taxon>Mycalesina</taxon>
        <taxon>Bicyclus</taxon>
    </lineage>
</organism>
<dbReference type="InterPro" id="IPR020904">
    <property type="entry name" value="Sc_DH/Rdtase_CS"/>
</dbReference>
<keyword evidence="1" id="KW-0560">Oxidoreductase</keyword>
<dbReference type="GO" id="GO:0016491">
    <property type="term" value="F:oxidoreductase activity"/>
    <property type="evidence" value="ECO:0007669"/>
    <property type="project" value="UniProtKB-KW"/>
</dbReference>
<dbReference type="GeneID" id="112055026"/>
<dbReference type="PROSITE" id="PS00061">
    <property type="entry name" value="ADH_SHORT"/>
    <property type="match status" value="1"/>
</dbReference>
<dbReference type="PRINTS" id="PR00080">
    <property type="entry name" value="SDRFAMILY"/>
</dbReference>
<gene>
    <name evidence="3" type="primary">LOC112055026</name>
</gene>
<dbReference type="SUPFAM" id="SSF51735">
    <property type="entry name" value="NAD(P)-binding Rossmann-fold domains"/>
    <property type="match status" value="1"/>
</dbReference>
<keyword evidence="2" id="KW-1185">Reference proteome</keyword>
<dbReference type="OrthoDB" id="47007at2759"/>
<dbReference type="Proteomes" id="UP001652582">
    <property type="component" value="Chromosome 18"/>
</dbReference>